<keyword evidence="9" id="KW-1185">Reference proteome</keyword>
<dbReference type="InterPro" id="IPR000571">
    <property type="entry name" value="Znf_CCCH"/>
</dbReference>
<dbReference type="InterPro" id="IPR045072">
    <property type="entry name" value="MKRN-like"/>
</dbReference>
<evidence type="ECO:0000256" key="3">
    <source>
        <dbReference type="ARBA" id="ARBA00022771"/>
    </source>
</evidence>
<dbReference type="Proteomes" id="UP000245383">
    <property type="component" value="Unassembled WGS sequence"/>
</dbReference>
<feature type="region of interest" description="Disordered" evidence="6">
    <location>
        <begin position="465"/>
        <end position="492"/>
    </location>
</feature>
<evidence type="ECO:0000313" key="9">
    <source>
        <dbReference type="Proteomes" id="UP000245383"/>
    </source>
</evidence>
<evidence type="ECO:0000256" key="4">
    <source>
        <dbReference type="ARBA" id="ARBA00022833"/>
    </source>
</evidence>
<dbReference type="PANTHER" id="PTHR11224:SF10">
    <property type="entry name" value="IP09428P-RELATED"/>
    <property type="match status" value="1"/>
</dbReference>
<keyword evidence="2" id="KW-0677">Repeat</keyword>
<dbReference type="InterPro" id="IPR041367">
    <property type="entry name" value="Znf-CCCH_4"/>
</dbReference>
<protein>
    <recommendedName>
        <fullName evidence="7">C3H1-type domain-containing protein</fullName>
    </recommendedName>
</protein>
<dbReference type="Pfam" id="PF18044">
    <property type="entry name" value="zf-CCCH_4"/>
    <property type="match status" value="1"/>
</dbReference>
<comment type="caution">
    <text evidence="8">The sequence shown here is derived from an EMBL/GenBank/DDBJ whole genome shotgun (WGS) entry which is preliminary data.</text>
</comment>
<evidence type="ECO:0000313" key="8">
    <source>
        <dbReference type="EMBL" id="PVU89995.1"/>
    </source>
</evidence>
<sequence>MSTFNLEPTFNEDLLIKKDKFTFENKPELATKKNEKVRIIKEKGGKNGGSTKHIPCKFFKNGNCDAADACLFLHDMGSFSNKPICSYFLKGNCKYGNKCALLHDVEKRMIYDLEKDSKNIQKTSNFKKNTSPKNFSFTDFDAIEKKFSSNSQTHNKFNINFSQYPQSPKIFGQSQLNQSYFQDNNKFCHSELGRRSLSTQEGVYLGNNKFNPLLSLGFSKSVIDQDDLLDYTQNDLFYKNTNSKPFDDLDLPYSNNQPLNRDSYNSWNYLNQNFNNIGYTNPNSDMLSSTANSLASNHIPLLDQKTNFFSSKKFSPELNFYSDAISPVKDNTFKETSFFNVKNKPILEENIDLNMSEKINTSIELGPKFKFPPGVEFGYNLDKDSNTIKDASYYSKPIISDKDLYLKNLDLGFTSNCNTMKKLKKSNTACLKNNLSTLGNQNTSNYVPFSLLDFIENDDFSMHSKKPNNTLPGLNHSNPKPPGSPSNLDSQVSSQNLFDASRKLYSDIHNSTNINPLIYNLFKDSAFNQNIKKNIDIKNNLQSHEEKVQFYD</sequence>
<dbReference type="PANTHER" id="PTHR11224">
    <property type="entry name" value="MAKORIN-RELATED"/>
    <property type="match status" value="1"/>
</dbReference>
<evidence type="ECO:0000256" key="1">
    <source>
        <dbReference type="ARBA" id="ARBA00022723"/>
    </source>
</evidence>
<dbReference type="GO" id="GO:0008270">
    <property type="term" value="F:zinc ion binding"/>
    <property type="evidence" value="ECO:0007669"/>
    <property type="project" value="UniProtKB-KW"/>
</dbReference>
<evidence type="ECO:0000256" key="6">
    <source>
        <dbReference type="SAM" id="MobiDB-lite"/>
    </source>
</evidence>
<dbReference type="Gene3D" id="3.30.1370.210">
    <property type="match status" value="1"/>
</dbReference>
<gene>
    <name evidence="8" type="ORF">BB561_005085</name>
</gene>
<dbReference type="OrthoDB" id="411372at2759"/>
<dbReference type="PROSITE" id="PS50103">
    <property type="entry name" value="ZF_C3H1"/>
    <property type="match status" value="2"/>
</dbReference>
<evidence type="ECO:0000256" key="2">
    <source>
        <dbReference type="ARBA" id="ARBA00022737"/>
    </source>
</evidence>
<dbReference type="GO" id="GO:0061630">
    <property type="term" value="F:ubiquitin protein ligase activity"/>
    <property type="evidence" value="ECO:0007669"/>
    <property type="project" value="InterPro"/>
</dbReference>
<keyword evidence="1 5" id="KW-0479">Metal-binding</keyword>
<name>A0A2T9YCF7_9FUNG</name>
<dbReference type="InterPro" id="IPR036855">
    <property type="entry name" value="Znf_CCCH_sf"/>
</dbReference>
<feature type="zinc finger region" description="C3H1-type" evidence="5">
    <location>
        <begin position="79"/>
        <end position="106"/>
    </location>
</feature>
<reference evidence="8 9" key="1">
    <citation type="journal article" date="2018" name="MBio">
        <title>Comparative Genomics Reveals the Core Gene Toolbox for the Fungus-Insect Symbiosis.</title>
        <authorList>
            <person name="Wang Y."/>
            <person name="Stata M."/>
            <person name="Wang W."/>
            <person name="Stajich J.E."/>
            <person name="White M.M."/>
            <person name="Moncalvo J.M."/>
        </authorList>
    </citation>
    <scope>NUCLEOTIDE SEQUENCE [LARGE SCALE GENOMIC DNA]</scope>
    <source>
        <strain evidence="8 9">SWE-8-4</strain>
    </source>
</reference>
<organism evidence="8 9">
    <name type="scientific">Smittium simulii</name>
    <dbReference type="NCBI Taxonomy" id="133385"/>
    <lineage>
        <taxon>Eukaryota</taxon>
        <taxon>Fungi</taxon>
        <taxon>Fungi incertae sedis</taxon>
        <taxon>Zoopagomycota</taxon>
        <taxon>Kickxellomycotina</taxon>
        <taxon>Harpellomycetes</taxon>
        <taxon>Harpellales</taxon>
        <taxon>Legeriomycetaceae</taxon>
        <taxon>Smittium</taxon>
    </lineage>
</organism>
<dbReference type="SUPFAM" id="SSF90229">
    <property type="entry name" value="CCCH zinc finger"/>
    <property type="match status" value="2"/>
</dbReference>
<dbReference type="SMART" id="SM00356">
    <property type="entry name" value="ZnF_C3H1"/>
    <property type="match status" value="2"/>
</dbReference>
<accession>A0A2T9YCF7</accession>
<dbReference type="AlphaFoldDB" id="A0A2T9YCF7"/>
<evidence type="ECO:0000259" key="7">
    <source>
        <dbReference type="PROSITE" id="PS50103"/>
    </source>
</evidence>
<feature type="domain" description="C3H1-type" evidence="7">
    <location>
        <begin position="79"/>
        <end position="106"/>
    </location>
</feature>
<dbReference type="EMBL" id="MBFR01000284">
    <property type="protein sequence ID" value="PVU89995.1"/>
    <property type="molecule type" value="Genomic_DNA"/>
</dbReference>
<dbReference type="STRING" id="133385.A0A2T9YCF7"/>
<feature type="domain" description="C3H1-type" evidence="7">
    <location>
        <begin position="50"/>
        <end position="77"/>
    </location>
</feature>
<feature type="zinc finger region" description="C3H1-type" evidence="5">
    <location>
        <begin position="50"/>
        <end position="77"/>
    </location>
</feature>
<proteinExistence type="predicted"/>
<dbReference type="GO" id="GO:0000209">
    <property type="term" value="P:protein polyubiquitination"/>
    <property type="evidence" value="ECO:0007669"/>
    <property type="project" value="InterPro"/>
</dbReference>
<keyword evidence="4 5" id="KW-0862">Zinc</keyword>
<evidence type="ECO:0000256" key="5">
    <source>
        <dbReference type="PROSITE-ProRule" id="PRU00723"/>
    </source>
</evidence>
<keyword evidence="3 5" id="KW-0863">Zinc-finger</keyword>
<feature type="compositionally biased region" description="Polar residues" evidence="6">
    <location>
        <begin position="467"/>
        <end position="478"/>
    </location>
</feature>